<feature type="compositionally biased region" description="Polar residues" evidence="1">
    <location>
        <begin position="61"/>
        <end position="74"/>
    </location>
</feature>
<reference evidence="2 3" key="1">
    <citation type="submission" date="2017-11" db="EMBL/GenBank/DDBJ databases">
        <title>De novo assembly and phasing of dikaryotic genomes from two isolates of Puccinia coronata f. sp. avenae, the causal agent of oat crown rust.</title>
        <authorList>
            <person name="Miller M.E."/>
            <person name="Zhang Y."/>
            <person name="Omidvar V."/>
            <person name="Sperschneider J."/>
            <person name="Schwessinger B."/>
            <person name="Raley C."/>
            <person name="Palmer J.M."/>
            <person name="Garnica D."/>
            <person name="Upadhyaya N."/>
            <person name="Rathjen J."/>
            <person name="Taylor J.M."/>
            <person name="Park R.F."/>
            <person name="Dodds P.N."/>
            <person name="Hirsch C.D."/>
            <person name="Kianian S.F."/>
            <person name="Figueroa M."/>
        </authorList>
    </citation>
    <scope>NUCLEOTIDE SEQUENCE [LARGE SCALE GENOMIC DNA]</scope>
    <source>
        <strain evidence="2">12SD80</strain>
    </source>
</reference>
<organism evidence="2 3">
    <name type="scientific">Puccinia coronata f. sp. avenae</name>
    <dbReference type="NCBI Taxonomy" id="200324"/>
    <lineage>
        <taxon>Eukaryota</taxon>
        <taxon>Fungi</taxon>
        <taxon>Dikarya</taxon>
        <taxon>Basidiomycota</taxon>
        <taxon>Pucciniomycotina</taxon>
        <taxon>Pucciniomycetes</taxon>
        <taxon>Pucciniales</taxon>
        <taxon>Pucciniaceae</taxon>
        <taxon>Puccinia</taxon>
    </lineage>
</organism>
<protein>
    <submittedName>
        <fullName evidence="2">Uncharacterized protein</fullName>
    </submittedName>
</protein>
<gene>
    <name evidence="2" type="ORF">PCASD_16755</name>
</gene>
<dbReference type="AlphaFoldDB" id="A0A2N5TDZ8"/>
<evidence type="ECO:0000256" key="1">
    <source>
        <dbReference type="SAM" id="MobiDB-lite"/>
    </source>
</evidence>
<evidence type="ECO:0000313" key="3">
    <source>
        <dbReference type="Proteomes" id="UP000235392"/>
    </source>
</evidence>
<sequence length="95" mass="10163">MAPGAGQWSGRAPKTNEASTLSYVITIEKWSKPSYAGTSASSVPGMGTEFSVPDKHLLGPTPSTENNWSSSRNQKGAREGVIMCRAILHALRQCK</sequence>
<evidence type="ECO:0000313" key="2">
    <source>
        <dbReference type="EMBL" id="PLW23699.1"/>
    </source>
</evidence>
<proteinExistence type="predicted"/>
<accession>A0A2N5TDZ8</accession>
<dbReference type="Proteomes" id="UP000235392">
    <property type="component" value="Unassembled WGS sequence"/>
</dbReference>
<comment type="caution">
    <text evidence="2">The sequence shown here is derived from an EMBL/GenBank/DDBJ whole genome shotgun (WGS) entry which is preliminary data.</text>
</comment>
<name>A0A2N5TDZ8_9BASI</name>
<dbReference type="EMBL" id="PGCI01000626">
    <property type="protein sequence ID" value="PLW23699.1"/>
    <property type="molecule type" value="Genomic_DNA"/>
</dbReference>
<feature type="region of interest" description="Disordered" evidence="1">
    <location>
        <begin position="34"/>
        <end position="75"/>
    </location>
</feature>